<evidence type="ECO:0000259" key="1">
    <source>
        <dbReference type="Pfam" id="PF05699"/>
    </source>
</evidence>
<accession>A0A7D9EA28</accession>
<dbReference type="SUPFAM" id="SSF53098">
    <property type="entry name" value="Ribonuclease H-like"/>
    <property type="match status" value="1"/>
</dbReference>
<feature type="non-terminal residue" evidence="2">
    <location>
        <position position="1"/>
    </location>
</feature>
<reference evidence="2" key="1">
    <citation type="submission" date="2020-04" db="EMBL/GenBank/DDBJ databases">
        <authorList>
            <person name="Alioto T."/>
            <person name="Alioto T."/>
            <person name="Gomez Garrido J."/>
        </authorList>
    </citation>
    <scope>NUCLEOTIDE SEQUENCE</scope>
    <source>
        <strain evidence="2">A484AB</strain>
    </source>
</reference>
<dbReference type="InterPro" id="IPR012337">
    <property type="entry name" value="RNaseH-like_sf"/>
</dbReference>
<gene>
    <name evidence="2" type="ORF">PACLA_8A085134</name>
</gene>
<dbReference type="AlphaFoldDB" id="A0A7D9EA28"/>
<comment type="caution">
    <text evidence="2">The sequence shown here is derived from an EMBL/GenBank/DDBJ whole genome shotgun (WGS) entry which is preliminary data.</text>
</comment>
<evidence type="ECO:0000313" key="2">
    <source>
        <dbReference type="EMBL" id="CAB4005463.1"/>
    </source>
</evidence>
<organism evidence="2 3">
    <name type="scientific">Paramuricea clavata</name>
    <name type="common">Red gorgonian</name>
    <name type="synonym">Violescent sea-whip</name>
    <dbReference type="NCBI Taxonomy" id="317549"/>
    <lineage>
        <taxon>Eukaryota</taxon>
        <taxon>Metazoa</taxon>
        <taxon>Cnidaria</taxon>
        <taxon>Anthozoa</taxon>
        <taxon>Octocorallia</taxon>
        <taxon>Malacalcyonacea</taxon>
        <taxon>Plexauridae</taxon>
        <taxon>Paramuricea</taxon>
    </lineage>
</organism>
<sequence>NKAKKFNVSASVRYKRKSVEEHANTDQHLAAVEAELMNRYFDHKSAGSVRQMFLILGETIREQVLQKVGKANFFSILCDEVCDVSNKEQLISFVQYVDQHSGMPDVKFLAIDDVLEEFTSANANAIKSMLIKQMAAAELDKTKLTGLATDGCSVMTGKKNGVAVQLHRECKLMLNVHCICHRLALACGDANDHVSYIKTVEKVLLQLWTFLKNSTKRSAAYAKAAVAAKVLVVSNNKSKKVIAKKVKKACRTRWLSIDLAIRGVFEDFVPLTQTLRLYKQLENDSTAIGLLKQTANIQFLSAVYLLHEALPALSHLSKAFQRGTVSFSAIQPAIDYTLDQLTEIAAEKKPLRKLQKDLGEGGRLATTEISLTPTAESYLQNLTVKYTDSLKDNINNRFSESLPVLSAFKIFDPIAEAVDADQKEKAEEQICEWKKFKYNLLQLKNEIPQHILHPLKNRNLVSATPTEWALHQMLSQRATYEHFMPLLLHIVEVCLSLPVSNAWPERGASALKRLKTRLRNTLKNNMLEALMHVSINGPGIDECGPIIEASVKKWLPKRKKTGKSKEDTFHQ</sequence>
<dbReference type="Proteomes" id="UP001152795">
    <property type="component" value="Unassembled WGS sequence"/>
</dbReference>
<dbReference type="EMBL" id="CACRXK020005211">
    <property type="protein sequence ID" value="CAB4005463.1"/>
    <property type="molecule type" value="Genomic_DNA"/>
</dbReference>
<dbReference type="PANTHER" id="PTHR46880:SF5">
    <property type="entry name" value="DUF4371 DOMAIN-CONTAINING PROTEIN"/>
    <property type="match status" value="1"/>
</dbReference>
<name>A0A7D9EA28_PARCT</name>
<evidence type="ECO:0000313" key="3">
    <source>
        <dbReference type="Proteomes" id="UP001152795"/>
    </source>
</evidence>
<protein>
    <submittedName>
        <fullName evidence="2">Zinc finger 862-like</fullName>
    </submittedName>
</protein>
<feature type="domain" description="HAT C-terminal dimerisation" evidence="1">
    <location>
        <begin position="479"/>
        <end position="532"/>
    </location>
</feature>
<dbReference type="InterPro" id="IPR008906">
    <property type="entry name" value="HATC_C_dom"/>
</dbReference>
<proteinExistence type="predicted"/>
<dbReference type="Pfam" id="PF05699">
    <property type="entry name" value="Dimer_Tnp_hAT"/>
    <property type="match status" value="1"/>
</dbReference>
<dbReference type="GO" id="GO:0046983">
    <property type="term" value="F:protein dimerization activity"/>
    <property type="evidence" value="ECO:0007669"/>
    <property type="project" value="InterPro"/>
</dbReference>
<dbReference type="OrthoDB" id="5976999at2759"/>
<keyword evidence="3" id="KW-1185">Reference proteome</keyword>
<dbReference type="PANTHER" id="PTHR46880">
    <property type="entry name" value="RAS-ASSOCIATING DOMAIN-CONTAINING PROTEIN"/>
    <property type="match status" value="1"/>
</dbReference>